<dbReference type="GO" id="GO:0016491">
    <property type="term" value="F:oxidoreductase activity"/>
    <property type="evidence" value="ECO:0007669"/>
    <property type="project" value="UniProtKB-ARBA"/>
</dbReference>
<dbReference type="Gene3D" id="3.40.50.720">
    <property type="entry name" value="NAD(P)-binding Rossmann-like Domain"/>
    <property type="match status" value="1"/>
</dbReference>
<dbReference type="InterPro" id="IPR003462">
    <property type="entry name" value="ODC_Mu_crystall"/>
</dbReference>
<name>A0AAX3W7V7_MAMLE</name>
<dbReference type="PIRSF" id="PIRSF001439">
    <property type="entry name" value="CryM"/>
    <property type="match status" value="1"/>
</dbReference>
<accession>A0AAX3W7V7</accession>
<dbReference type="EMBL" id="CP118848">
    <property type="protein sequence ID" value="WHI61264.1"/>
    <property type="molecule type" value="Genomic_DNA"/>
</dbReference>
<dbReference type="InterPro" id="IPR023401">
    <property type="entry name" value="ODC_N"/>
</dbReference>
<reference evidence="2" key="1">
    <citation type="journal article" date="2023" name="Antibiotics">
        <title>Prevalence and Molecular Characterization of Methicillin-Resistant Staphylococci (MRS) and Mammaliicocci (MRM) in Dromedary Camels from Algeria: First Detection of SCCmec-mecC Hybrid in Methicillin-Resistant Mammaliicoccus lentus.</title>
        <authorList>
            <person name="Belhout C."/>
            <person name="Boyen F."/>
            <person name="Vereecke N."/>
            <person name="Theuns S."/>
            <person name="Taibi N."/>
            <person name="Stegger M."/>
            <person name="de la Fe-Rodriguez P.Y."/>
            <person name="Bouayad L."/>
            <person name="Elgroud R."/>
            <person name="Butaye P."/>
        </authorList>
    </citation>
    <scope>NUCLEOTIDE SEQUENCE</scope>
    <source>
        <strain evidence="2">7048</strain>
    </source>
</reference>
<dbReference type="SUPFAM" id="SSF51735">
    <property type="entry name" value="NAD(P)-binding Rossmann-fold domains"/>
    <property type="match status" value="1"/>
</dbReference>
<evidence type="ECO:0000313" key="2">
    <source>
        <dbReference type="EMBL" id="WHI61264.1"/>
    </source>
</evidence>
<evidence type="ECO:0000256" key="1">
    <source>
        <dbReference type="ARBA" id="ARBA00008903"/>
    </source>
</evidence>
<dbReference type="PANTHER" id="PTHR13812:SF19">
    <property type="entry name" value="KETIMINE REDUCTASE MU-CRYSTALLIN"/>
    <property type="match status" value="1"/>
</dbReference>
<dbReference type="AlphaFoldDB" id="A0AAX3W7V7"/>
<dbReference type="PANTHER" id="PTHR13812">
    <property type="entry name" value="KETIMINE REDUCTASE MU-CRYSTALLIN"/>
    <property type="match status" value="1"/>
</dbReference>
<evidence type="ECO:0000313" key="3">
    <source>
        <dbReference type="Proteomes" id="UP001223261"/>
    </source>
</evidence>
<dbReference type="Proteomes" id="UP001223261">
    <property type="component" value="Chromosome"/>
</dbReference>
<dbReference type="Pfam" id="PF02423">
    <property type="entry name" value="OCD_Mu_crystall"/>
    <property type="match status" value="1"/>
</dbReference>
<dbReference type="GO" id="GO:0005737">
    <property type="term" value="C:cytoplasm"/>
    <property type="evidence" value="ECO:0007669"/>
    <property type="project" value="TreeGrafter"/>
</dbReference>
<comment type="similarity">
    <text evidence="1">Belongs to the ornithine cyclodeaminase/mu-crystallin family.</text>
</comment>
<dbReference type="InterPro" id="IPR036291">
    <property type="entry name" value="NAD(P)-bd_dom_sf"/>
</dbReference>
<dbReference type="FunFam" id="3.40.50.720:FF:000311">
    <property type="entry name" value="Ornithine cyclodeaminase"/>
    <property type="match status" value="1"/>
</dbReference>
<dbReference type="Gene3D" id="3.30.1780.10">
    <property type="entry name" value="ornithine cyclodeaminase, domain 1"/>
    <property type="match status" value="1"/>
</dbReference>
<organism evidence="2 3">
    <name type="scientific">Mammaliicoccus lentus</name>
    <name type="common">Staphylococcus lentus</name>
    <dbReference type="NCBI Taxonomy" id="42858"/>
    <lineage>
        <taxon>Bacteria</taxon>
        <taxon>Bacillati</taxon>
        <taxon>Bacillota</taxon>
        <taxon>Bacilli</taxon>
        <taxon>Bacillales</taxon>
        <taxon>Staphylococcaceae</taxon>
        <taxon>Mammaliicoccus</taxon>
    </lineage>
</organism>
<dbReference type="GO" id="GO:0019752">
    <property type="term" value="P:carboxylic acid metabolic process"/>
    <property type="evidence" value="ECO:0007669"/>
    <property type="project" value="UniProtKB-ARBA"/>
</dbReference>
<gene>
    <name evidence="2" type="ORF">PYH69_06435</name>
</gene>
<sequence>MVKIKSLDSESLKLLLSINDIIQIVENVYKSKACNSTMTWPTIFYEFQKGKADMDIKSGYIQNENIFGHKTASWFQENEVNGLPTLNGLITIYNAKNGIPIGITGAEYITGIRTGASSAVTIKHLANKTSEDLLIIGSGNQALFQIASAVTVLPNLKNIRVYSRNIEKTKLLTSNLKKNLKENFNIFIDDIEIINVINLRENVESSDVIITITPSKEPLIEKEWIKKGTHISCVGADMPDKQEIDPQILKIAKVYVDELEHCIKSGEIEKAIKKGTITTKNIYGTVGEVIIDNIRGRTSQDDITVVDLTGMALLDIGTAYHALKLANQNNIGTTINI</sequence>
<protein>
    <submittedName>
        <fullName evidence="2">Ornithine cyclodeaminase family protein</fullName>
    </submittedName>
</protein>
<proteinExistence type="inferred from homology"/>
<dbReference type="RefSeq" id="WP_282862891.1">
    <property type="nucleotide sequence ID" value="NZ_CP118848.1"/>
</dbReference>